<protein>
    <submittedName>
        <fullName evidence="1">SIR2 family protein</fullName>
    </submittedName>
</protein>
<organism evidence="1 2">
    <name type="scientific">Azospirillum aestuarii</name>
    <dbReference type="NCBI Taxonomy" id="2802052"/>
    <lineage>
        <taxon>Bacteria</taxon>
        <taxon>Pseudomonadati</taxon>
        <taxon>Pseudomonadota</taxon>
        <taxon>Alphaproteobacteria</taxon>
        <taxon>Rhodospirillales</taxon>
        <taxon>Azospirillaceae</taxon>
        <taxon>Azospirillum</taxon>
    </lineage>
</organism>
<reference evidence="1 2" key="1">
    <citation type="submission" date="2021-01" db="EMBL/GenBank/DDBJ databases">
        <title>Azospirillum sp. YIM DDC1 draft genome.</title>
        <authorList>
            <person name="Wang Y.-X."/>
        </authorList>
    </citation>
    <scope>NUCLEOTIDE SEQUENCE [LARGE SCALE GENOMIC DNA]</scope>
    <source>
        <strain evidence="1 2">YIM DDC1</strain>
    </source>
</reference>
<comment type="caution">
    <text evidence="1">The sequence shown here is derived from an EMBL/GenBank/DDBJ whole genome shotgun (WGS) entry which is preliminary data.</text>
</comment>
<name>A0ABS1I4Y0_9PROT</name>
<dbReference type="SUPFAM" id="SSF52467">
    <property type="entry name" value="DHS-like NAD/FAD-binding domain"/>
    <property type="match status" value="1"/>
</dbReference>
<keyword evidence="2" id="KW-1185">Reference proteome</keyword>
<dbReference type="InterPro" id="IPR029035">
    <property type="entry name" value="DHS-like_NAD/FAD-binding_dom"/>
</dbReference>
<proteinExistence type="predicted"/>
<evidence type="ECO:0000313" key="2">
    <source>
        <dbReference type="Proteomes" id="UP000654452"/>
    </source>
</evidence>
<accession>A0ABS1I4Y0</accession>
<gene>
    <name evidence="1" type="ORF">JJL56_24925</name>
</gene>
<dbReference type="Gene3D" id="3.40.50.1220">
    <property type="entry name" value="TPP-binding domain"/>
    <property type="match status" value="1"/>
</dbReference>
<dbReference type="Proteomes" id="UP000654452">
    <property type="component" value="Unassembled WGS sequence"/>
</dbReference>
<sequence length="1317" mass="144801">MTDLSPPFSAAPHPHSVRFRADGPLIPLDLIRARDVGEVVFIVGAGASKGSGLPLFKELTETVYFDLTGANPAAPEGVPHAEHNAFASASYDVALGLLESRLEGGGPPGPAAYQRVREAVDKALDADKATRLDRHKDLLTLARDPAGCPRLVTTNFDTLFERAWAEVCDAAMPLRSRANRDLPAPGSREFTGVLHLHGRLGDTKLTPRLEASELVLTNVDFGDAYLRSGWAARFLYDLVRRYHLVLVGYGAEDAPLKYLLSVIAADRRRFPDLKTIYALDQVSGDSLDAAAANWLAKGITPLLCEADAAWQRLYETLADWAAFTDDPQGWADRHFRSIGATPYGAAAEHDQRVMRLLLTTATNSARFRELGGDFSWIKAIESHRPNPPQDEAGPTTTRSLSYARAFSAWLNDRLHTPEAMSWTVARIAPPPPKRLFEDDANGAVTVQGDVDTVTQLQGFSRDELAELRRHVDVASPSWSPAVRRFWFLVLLVADDLQRHRRERYAYQILKRLKAAREAPDEADVHRLAEFLRPTVRIEQPWSRTDTVDASVAQTFDPFSLVSVRLAWDGHPEHREVVAALPDSAGWLLSLLRALEAELDRVYWLARQYQQPDERDWLSLTINRVATEPHWTRRRDHAAGDSDPDQYALDHTELVRVIAGAWDRLVQLDGAVARRVATGWSLRDDLLFLRLYLHALKRQELWTGAEVAQAFADLSDRHFWFDLPEVKLLLVDRWRSLGDADRAALEGRLQTGPAPSPLHAATEDESLAWRSDLGARRLAAIATSGGALSATSLQMVAELHTRLGLDQPVPGVTAPLPKEGLIRTAPDGDAAAFGGLEGAELVSAMVKHTVGHQLGDGDASDALIRDQPERVLGALLKAPQEPATAGLWRRLLRRLSEPGVLEATSPPTKAEVLRAIAQLSPTTLCETAQAAVHFVQRLVFSDGKAEPTFVASQQALMLAAWQNLAAYAQREALTDAPFAPHQGERLMHRALNTAVGDVAFLALALADLSERHAPMLSTIAAQRGTLDRQLADIADPARMLVAARLTQWLSSAIRLLPKATEELVLGPLTTAEVADTHLVLLDVLARYGHGLTPDLFARLQPLIAQEVKLNRLSGQGISRLVEQMTWRTLDGFAGRLDPAPDERSMRGILQRTSTGARGDAAEVVGRWLQMSPSEERVELWNRAGARFFDTAWPFDAVLRSPEVSQHLARVPAAAGAAFPHAVAKILPLLTPYPLWDVATIFLFAGTAGAENAAELVKPEQQFAATHWAAALDLLEGALGSAPEIVPYDLADWLKEVGEQAPDAVQDQRYRRLLRLTQR</sequence>
<dbReference type="EMBL" id="JAEPIV010000020">
    <property type="protein sequence ID" value="MBK4722101.1"/>
    <property type="molecule type" value="Genomic_DNA"/>
</dbReference>
<dbReference type="Pfam" id="PF13289">
    <property type="entry name" value="SIR2_2"/>
    <property type="match status" value="1"/>
</dbReference>
<evidence type="ECO:0000313" key="1">
    <source>
        <dbReference type="EMBL" id="MBK4722101.1"/>
    </source>
</evidence>
<dbReference type="RefSeq" id="WP_200486702.1">
    <property type="nucleotide sequence ID" value="NZ_JAEPIV010000020.1"/>
</dbReference>